<dbReference type="AlphaFoldDB" id="A0ABD3R6U9"/>
<name>A0ABD3R6U9_9STRA</name>
<evidence type="ECO:0000256" key="6">
    <source>
        <dbReference type="SAM" id="MobiDB-lite"/>
    </source>
</evidence>
<evidence type="ECO:0000256" key="1">
    <source>
        <dbReference type="ARBA" id="ARBA00004370"/>
    </source>
</evidence>
<proteinExistence type="inferred from homology"/>
<organism evidence="8 9">
    <name type="scientific">Cyclostephanos tholiformis</name>
    <dbReference type="NCBI Taxonomy" id="382380"/>
    <lineage>
        <taxon>Eukaryota</taxon>
        <taxon>Sar</taxon>
        <taxon>Stramenopiles</taxon>
        <taxon>Ochrophyta</taxon>
        <taxon>Bacillariophyta</taxon>
        <taxon>Coscinodiscophyceae</taxon>
        <taxon>Thalassiosirophycidae</taxon>
        <taxon>Stephanodiscales</taxon>
        <taxon>Stephanodiscaceae</taxon>
        <taxon>Cyclostephanos</taxon>
    </lineage>
</organism>
<feature type="compositionally biased region" description="Basic and acidic residues" evidence="6">
    <location>
        <begin position="1"/>
        <end position="11"/>
    </location>
</feature>
<keyword evidence="7" id="KW-0812">Transmembrane</keyword>
<dbReference type="PANTHER" id="PTHR10414:SF37">
    <property type="entry name" value="BB IN A BOXCAR, ISOFORM C"/>
    <property type="match status" value="1"/>
</dbReference>
<keyword evidence="7" id="KW-1133">Transmembrane helix</keyword>
<feature type="transmembrane region" description="Helical" evidence="7">
    <location>
        <begin position="359"/>
        <end position="375"/>
    </location>
</feature>
<feature type="transmembrane region" description="Helical" evidence="7">
    <location>
        <begin position="130"/>
        <end position="148"/>
    </location>
</feature>
<dbReference type="InterPro" id="IPR014472">
    <property type="entry name" value="CHOPT"/>
</dbReference>
<dbReference type="PIRSF" id="PIRSF015665">
    <property type="entry name" value="CHOPT"/>
    <property type="match status" value="1"/>
</dbReference>
<dbReference type="Pfam" id="PF01066">
    <property type="entry name" value="CDP-OH_P_transf"/>
    <property type="match status" value="1"/>
</dbReference>
<reference evidence="8 9" key="1">
    <citation type="submission" date="2024-10" db="EMBL/GenBank/DDBJ databases">
        <title>Updated reference genomes for cyclostephanoid diatoms.</title>
        <authorList>
            <person name="Roberts W.R."/>
            <person name="Alverson A.J."/>
        </authorList>
    </citation>
    <scope>NUCLEOTIDE SEQUENCE [LARGE SCALE GENOMIC DNA]</scope>
    <source>
        <strain evidence="8 9">AJA228-03</strain>
    </source>
</reference>
<feature type="transmembrane region" description="Helical" evidence="7">
    <location>
        <begin position="411"/>
        <end position="429"/>
    </location>
</feature>
<comment type="similarity">
    <text evidence="2 5">Belongs to the CDP-alcohol phosphatidyltransferase class-I family.</text>
</comment>
<feature type="transmembrane region" description="Helical" evidence="7">
    <location>
        <begin position="169"/>
        <end position="195"/>
    </location>
</feature>
<feature type="transmembrane region" description="Helical" evidence="7">
    <location>
        <begin position="94"/>
        <end position="118"/>
    </location>
</feature>
<feature type="transmembrane region" description="Helical" evidence="7">
    <location>
        <begin position="387"/>
        <end position="405"/>
    </location>
</feature>
<protein>
    <submittedName>
        <fullName evidence="8">Uncharacterized protein</fullName>
    </submittedName>
</protein>
<comment type="caution">
    <text evidence="8">The sequence shown here is derived from an EMBL/GenBank/DDBJ whole genome shotgun (WGS) entry which is preliminary data.</text>
</comment>
<sequence>MPKDDSHETVVNRRNKAAVHRNDDYNGTGGSDDGSPRDETLTSCILLEPRTLTGNISPHGLHYIANHRYRPSEYTHLDNLLNPIWTYLTELLPLWLAPNTVTSIGGMHCGLAYALLWHHAPDFDEDPPDWVVFVAGYCILAYYTLDCMDGKQARRTNSSSPLGQLFDHGFDCICTLFFIATVGSYLMIGGTYWIVIFQTTLQLAFFMAQWEEYHTHVLPHCAGKWCGVTEVNYAMGVITIANSFLDRVAFYHRPMGVVLAPLLSDALPSRHLPAFVRELELRHFLLICWFVMSGILMMLSVKRVMIHPNIAGGGDMNSSTSPSLSRREIRDRRFNAMTKLVSPMALCAAAMIIPPDAIRTRYLSVALGLAFSILTKKMIVFSMAKMAYAVVQFDVVPLLLGSVWIRSDTRLTRAGADFVLGVLCFWYAFRLLRWINVTINQICERLDIYCFRLKKKI</sequence>
<dbReference type="GO" id="GO:0008610">
    <property type="term" value="P:lipid biosynthetic process"/>
    <property type="evidence" value="ECO:0007669"/>
    <property type="project" value="UniProtKB-ARBA"/>
</dbReference>
<evidence type="ECO:0000256" key="5">
    <source>
        <dbReference type="RuleBase" id="RU003750"/>
    </source>
</evidence>
<gene>
    <name evidence="8" type="ORF">ACHAXA_001242</name>
</gene>
<dbReference type="PANTHER" id="PTHR10414">
    <property type="entry name" value="ETHANOLAMINEPHOSPHOTRANSFERASE"/>
    <property type="match status" value="1"/>
</dbReference>
<evidence type="ECO:0000256" key="4">
    <source>
        <dbReference type="ARBA" id="ARBA00023136"/>
    </source>
</evidence>
<evidence type="ECO:0000256" key="2">
    <source>
        <dbReference type="ARBA" id="ARBA00010441"/>
    </source>
</evidence>
<dbReference type="PROSITE" id="PS00379">
    <property type="entry name" value="CDP_ALCOHOL_P_TRANSF"/>
    <property type="match status" value="1"/>
</dbReference>
<evidence type="ECO:0000256" key="3">
    <source>
        <dbReference type="ARBA" id="ARBA00022679"/>
    </source>
</evidence>
<evidence type="ECO:0000313" key="8">
    <source>
        <dbReference type="EMBL" id="KAL3808670.1"/>
    </source>
</evidence>
<feature type="transmembrane region" description="Helical" evidence="7">
    <location>
        <begin position="281"/>
        <end position="301"/>
    </location>
</feature>
<keyword evidence="3 5" id="KW-0808">Transferase</keyword>
<dbReference type="Proteomes" id="UP001530377">
    <property type="component" value="Unassembled WGS sequence"/>
</dbReference>
<dbReference type="Gene3D" id="1.20.120.1760">
    <property type="match status" value="1"/>
</dbReference>
<feature type="region of interest" description="Disordered" evidence="6">
    <location>
        <begin position="1"/>
        <end position="37"/>
    </location>
</feature>
<dbReference type="InterPro" id="IPR043130">
    <property type="entry name" value="CDP-OH_PTrfase_TM_dom"/>
</dbReference>
<keyword evidence="9" id="KW-1185">Reference proteome</keyword>
<dbReference type="InterPro" id="IPR048254">
    <property type="entry name" value="CDP_ALCOHOL_P_TRANSF_CS"/>
</dbReference>
<accession>A0ABD3R6U9</accession>
<comment type="subcellular location">
    <subcellularLocation>
        <location evidence="1">Membrane</location>
    </subcellularLocation>
</comment>
<evidence type="ECO:0000313" key="9">
    <source>
        <dbReference type="Proteomes" id="UP001530377"/>
    </source>
</evidence>
<evidence type="ECO:0000256" key="7">
    <source>
        <dbReference type="SAM" id="Phobius"/>
    </source>
</evidence>
<dbReference type="GO" id="GO:0016020">
    <property type="term" value="C:membrane"/>
    <property type="evidence" value="ECO:0007669"/>
    <property type="project" value="UniProtKB-SubCell"/>
</dbReference>
<dbReference type="EMBL" id="JALLPB020000481">
    <property type="protein sequence ID" value="KAL3808670.1"/>
    <property type="molecule type" value="Genomic_DNA"/>
</dbReference>
<dbReference type="InterPro" id="IPR000462">
    <property type="entry name" value="CDP-OH_P_trans"/>
</dbReference>
<keyword evidence="4 7" id="KW-0472">Membrane</keyword>
<dbReference type="GO" id="GO:0016740">
    <property type="term" value="F:transferase activity"/>
    <property type="evidence" value="ECO:0007669"/>
    <property type="project" value="UniProtKB-KW"/>
</dbReference>
<feature type="transmembrane region" description="Helical" evidence="7">
    <location>
        <begin position="334"/>
        <end position="353"/>
    </location>
</feature>